<dbReference type="InterPro" id="IPR036866">
    <property type="entry name" value="RibonucZ/Hydroxyglut_hydro"/>
</dbReference>
<dbReference type="PANTHER" id="PTHR42951">
    <property type="entry name" value="METALLO-BETA-LACTAMASE DOMAIN-CONTAINING"/>
    <property type="match status" value="1"/>
</dbReference>
<evidence type="ECO:0000256" key="2">
    <source>
        <dbReference type="ARBA" id="ARBA00004418"/>
    </source>
</evidence>
<dbReference type="PROSITE" id="PS00743">
    <property type="entry name" value="BETA_LACTAMASE_B_1"/>
    <property type="match status" value="1"/>
</dbReference>
<evidence type="ECO:0000256" key="3">
    <source>
        <dbReference type="ARBA" id="ARBA00011245"/>
    </source>
</evidence>
<proteinExistence type="predicted"/>
<evidence type="ECO:0000256" key="9">
    <source>
        <dbReference type="ARBA" id="ARBA00023251"/>
    </source>
</evidence>
<evidence type="ECO:0000256" key="6">
    <source>
        <dbReference type="ARBA" id="ARBA00022764"/>
    </source>
</evidence>
<dbReference type="GO" id="GO:0042597">
    <property type="term" value="C:periplasmic space"/>
    <property type="evidence" value="ECO:0007669"/>
    <property type="project" value="UniProtKB-SubCell"/>
</dbReference>
<protein>
    <recommendedName>
        <fullName evidence="10">Metallo-beta-lactamase domain-containing protein</fullName>
    </recommendedName>
</protein>
<dbReference type="EMBL" id="UINC01023731">
    <property type="protein sequence ID" value="SVA95980.1"/>
    <property type="molecule type" value="Genomic_DNA"/>
</dbReference>
<evidence type="ECO:0000256" key="7">
    <source>
        <dbReference type="ARBA" id="ARBA00022801"/>
    </source>
</evidence>
<keyword evidence="8" id="KW-0862">Zinc</keyword>
<evidence type="ECO:0000256" key="4">
    <source>
        <dbReference type="ARBA" id="ARBA00022723"/>
    </source>
</evidence>
<dbReference type="InterPro" id="IPR001018">
    <property type="entry name" value="Beta-lactamase_class-B_CS"/>
</dbReference>
<dbReference type="Gene3D" id="3.60.15.10">
    <property type="entry name" value="Ribonuclease Z/Hydroxyacylglutathione hydrolase-like"/>
    <property type="match status" value="1"/>
</dbReference>
<comment type="subunit">
    <text evidence="3">Monomer.</text>
</comment>
<comment type="subcellular location">
    <subcellularLocation>
        <location evidence="2">Periplasm</location>
    </subcellularLocation>
</comment>
<name>A0A382A396_9ZZZZ</name>
<evidence type="ECO:0000256" key="1">
    <source>
        <dbReference type="ARBA" id="ARBA00001947"/>
    </source>
</evidence>
<sequence length="316" mass="34145">MGTPHKFIRVIMFTGSLLCAGTFALGQPGFMAGVDLTIEHVAGNVYMVQRPGGGGNIGAFAGPDGVLLVDSLFAPLSDKLVAAVKEVTDSEIRFLINTHIHGDHVGGNENLAEMGVLIFAHDNTRLRFLEEKSHFPRGGGSFAPQQPAGARPVVTYNDEIGFHLNGEEVRAFLAPPAHTDGDTFVYFPDSDVLHLGDVFRTTSYPIIDKYNGGTLRGTIAALDKAISMSGPNTKVIPGHGLSVVGREEMQEFLDMILDVQNQVYTMIRDGKHLDEIMAAQPTAPYDAQWGQEASWTAIDFVPVVYYELGGAGRLED</sequence>
<dbReference type="SMART" id="SM00849">
    <property type="entry name" value="Lactamase_B"/>
    <property type="match status" value="1"/>
</dbReference>
<reference evidence="11" key="1">
    <citation type="submission" date="2018-05" db="EMBL/GenBank/DDBJ databases">
        <authorList>
            <person name="Lanie J.A."/>
            <person name="Ng W.-L."/>
            <person name="Kazmierczak K.M."/>
            <person name="Andrzejewski T.M."/>
            <person name="Davidsen T.M."/>
            <person name="Wayne K.J."/>
            <person name="Tettelin H."/>
            <person name="Glass J.I."/>
            <person name="Rusch D."/>
            <person name="Podicherti R."/>
            <person name="Tsui H.-C.T."/>
            <person name="Winkler M.E."/>
        </authorList>
    </citation>
    <scope>NUCLEOTIDE SEQUENCE</scope>
</reference>
<dbReference type="InterPro" id="IPR050855">
    <property type="entry name" value="NDM-1-like"/>
</dbReference>
<dbReference type="PANTHER" id="PTHR42951:SF4">
    <property type="entry name" value="ACYL-COENZYME A THIOESTERASE MBLAC2"/>
    <property type="match status" value="1"/>
</dbReference>
<gene>
    <name evidence="11" type="ORF">METZ01_LOCUS148834</name>
</gene>
<organism evidence="11">
    <name type="scientific">marine metagenome</name>
    <dbReference type="NCBI Taxonomy" id="408172"/>
    <lineage>
        <taxon>unclassified sequences</taxon>
        <taxon>metagenomes</taxon>
        <taxon>ecological metagenomes</taxon>
    </lineage>
</organism>
<keyword evidence="6" id="KW-0574">Periplasm</keyword>
<evidence type="ECO:0000259" key="10">
    <source>
        <dbReference type="SMART" id="SM00849"/>
    </source>
</evidence>
<keyword evidence="5" id="KW-0732">Signal</keyword>
<dbReference type="GO" id="GO:0017001">
    <property type="term" value="P:antibiotic catabolic process"/>
    <property type="evidence" value="ECO:0007669"/>
    <property type="project" value="InterPro"/>
</dbReference>
<dbReference type="AlphaFoldDB" id="A0A382A396"/>
<evidence type="ECO:0000256" key="5">
    <source>
        <dbReference type="ARBA" id="ARBA00022729"/>
    </source>
</evidence>
<keyword evidence="7" id="KW-0378">Hydrolase</keyword>
<dbReference type="GO" id="GO:0046677">
    <property type="term" value="P:response to antibiotic"/>
    <property type="evidence" value="ECO:0007669"/>
    <property type="project" value="UniProtKB-KW"/>
</dbReference>
<comment type="cofactor">
    <cofactor evidence="1">
        <name>Zn(2+)</name>
        <dbReference type="ChEBI" id="CHEBI:29105"/>
    </cofactor>
</comment>
<dbReference type="GO" id="GO:0008800">
    <property type="term" value="F:beta-lactamase activity"/>
    <property type="evidence" value="ECO:0007669"/>
    <property type="project" value="UniProtKB-EC"/>
</dbReference>
<accession>A0A382A396</accession>
<keyword evidence="9" id="KW-0046">Antibiotic resistance</keyword>
<keyword evidence="4" id="KW-0479">Metal-binding</keyword>
<evidence type="ECO:0000313" key="11">
    <source>
        <dbReference type="EMBL" id="SVA95980.1"/>
    </source>
</evidence>
<evidence type="ECO:0000256" key="8">
    <source>
        <dbReference type="ARBA" id="ARBA00022833"/>
    </source>
</evidence>
<dbReference type="SUPFAM" id="SSF56281">
    <property type="entry name" value="Metallo-hydrolase/oxidoreductase"/>
    <property type="match status" value="1"/>
</dbReference>
<dbReference type="InterPro" id="IPR001279">
    <property type="entry name" value="Metallo-B-lactamas"/>
</dbReference>
<dbReference type="CDD" id="cd16282">
    <property type="entry name" value="metallo-hydrolase-like_MBL-fold"/>
    <property type="match status" value="1"/>
</dbReference>
<dbReference type="Pfam" id="PF00753">
    <property type="entry name" value="Lactamase_B"/>
    <property type="match status" value="1"/>
</dbReference>
<dbReference type="GO" id="GO:0008270">
    <property type="term" value="F:zinc ion binding"/>
    <property type="evidence" value="ECO:0007669"/>
    <property type="project" value="InterPro"/>
</dbReference>
<feature type="domain" description="Metallo-beta-lactamase" evidence="10">
    <location>
        <begin position="54"/>
        <end position="239"/>
    </location>
</feature>